<name>A0ABP2TEB0_9LEPT</name>
<evidence type="ECO:0000313" key="1">
    <source>
        <dbReference type="EMBL" id="EMN02514.1"/>
    </source>
</evidence>
<keyword evidence="2" id="KW-1185">Reference proteome</keyword>
<evidence type="ECO:0000313" key="2">
    <source>
        <dbReference type="Proteomes" id="UP000012099"/>
    </source>
</evidence>
<comment type="caution">
    <text evidence="1">The sequence shown here is derived from an EMBL/GenBank/DDBJ whole genome shotgun (WGS) entry which is preliminary data.</text>
</comment>
<dbReference type="EMBL" id="AHMH02000012">
    <property type="protein sequence ID" value="EMN02514.1"/>
    <property type="molecule type" value="Genomic_DNA"/>
</dbReference>
<reference evidence="1 2" key="1">
    <citation type="submission" date="2013-01" db="EMBL/GenBank/DDBJ databases">
        <authorList>
            <person name="Harkins D.M."/>
            <person name="Durkin A.S."/>
            <person name="Brinkac L.M."/>
            <person name="Haft D.H."/>
            <person name="Selengut J.D."/>
            <person name="Sanka R."/>
            <person name="DePew J."/>
            <person name="Purushe J."/>
            <person name="Whelen A.C."/>
            <person name="Vinetz J.M."/>
            <person name="Sutton G.G."/>
            <person name="Nierman W.C."/>
            <person name="Fouts D.E."/>
        </authorList>
    </citation>
    <scope>NUCLEOTIDE SEQUENCE [LARGE SCALE GENOMIC DNA]</scope>
    <source>
        <strain evidence="1 2">2007001578</strain>
    </source>
</reference>
<dbReference type="Proteomes" id="UP000012099">
    <property type="component" value="Unassembled WGS sequence"/>
</dbReference>
<sequence length="57" mass="6815">MKNPNAKINIKTETNLCKKSFFHVFRNETFISNLYLQEDDFIPNSFFKDFPLIRVSI</sequence>
<gene>
    <name evidence="1" type="ORF">LEP1GSC035_2440</name>
</gene>
<organism evidence="1 2">
    <name type="scientific">Leptospira noguchii str. 2007001578</name>
    <dbReference type="NCBI Taxonomy" id="1049974"/>
    <lineage>
        <taxon>Bacteria</taxon>
        <taxon>Pseudomonadati</taxon>
        <taxon>Spirochaetota</taxon>
        <taxon>Spirochaetia</taxon>
        <taxon>Leptospirales</taxon>
        <taxon>Leptospiraceae</taxon>
        <taxon>Leptospira</taxon>
    </lineage>
</organism>
<proteinExistence type="predicted"/>
<protein>
    <submittedName>
        <fullName evidence="1">Uncharacterized protein</fullName>
    </submittedName>
</protein>
<accession>A0ABP2TEB0</accession>